<proteinExistence type="predicted"/>
<dbReference type="GO" id="GO:0006508">
    <property type="term" value="P:proteolysis"/>
    <property type="evidence" value="ECO:0007669"/>
    <property type="project" value="InterPro"/>
</dbReference>
<dbReference type="AlphaFoldDB" id="A0A9Y1BMC2"/>
<dbReference type="PANTHER" id="PTHR48104:SF30">
    <property type="entry name" value="METACASPASE-1"/>
    <property type="match status" value="1"/>
</dbReference>
<accession>A0A9Y1BMC2</accession>
<evidence type="ECO:0000259" key="1">
    <source>
        <dbReference type="Pfam" id="PF00656"/>
    </source>
</evidence>
<reference evidence="2" key="1">
    <citation type="journal article" date="2022" name="Nat. Microbiol.">
        <title>Unique mobile elements and scalable gene flow at the prokaryote-eukaryote boundary revealed by circularized Asgard archaea genomes.</title>
        <authorList>
            <person name="Wu F."/>
            <person name="Speth D.R."/>
            <person name="Philosof A."/>
            <person name="Cremiere A."/>
            <person name="Narayanan A."/>
            <person name="Barco R.A."/>
            <person name="Connon S.A."/>
            <person name="Amend J.P."/>
            <person name="Antoshechkin I.A."/>
            <person name="Orphan V.J."/>
        </authorList>
    </citation>
    <scope>NUCLEOTIDE SEQUENCE</scope>
    <source>
        <strain evidence="2">PM71</strain>
    </source>
</reference>
<name>A0A9Y1BMC2_9ARCH</name>
<protein>
    <submittedName>
        <fullName evidence="2">Caspase family protein</fullName>
    </submittedName>
</protein>
<gene>
    <name evidence="2" type="ORF">K9W45_04080</name>
</gene>
<dbReference type="Pfam" id="PF00656">
    <property type="entry name" value="Peptidase_C14"/>
    <property type="match status" value="1"/>
</dbReference>
<sequence length="266" mass="29394">MKRKTILMGFIGLMVLFTSITAAKAVVDPVDKYALIIGISDYDVISDLSYCDEDATDWYNYLNGLGYQIVLLGDSNPANYPQYDGLATEYNVKTAWANILAQADENDIVAFISSGHGTEVNIGGRSRWTRVYVQALCMWDTSAGQNGEDGLIYDSELKDMMAPSVSNTFIFLDHCFSGGMNEVMENANAAKVYMTTTCTDDGYGYDDPTHQNGAWTYYFLEYTLIGIYGGSASMEETFDSALSVYPYDGGDTPQEFDGDTGVFFYL</sequence>
<organism evidence="2">
    <name type="scientific">Candidatus Heimdallarchaeum aukensis</name>
    <dbReference type="NCBI Taxonomy" id="2876573"/>
    <lineage>
        <taxon>Archaea</taxon>
        <taxon>Promethearchaeati</taxon>
        <taxon>Candidatus Heimdallarchaeota</taxon>
        <taxon>Candidatus Heimdallarchaeia (ex Rinke et al. 2021) (nom. nud.)</taxon>
        <taxon>Candidatus Heimdallarchaeales</taxon>
        <taxon>Candidatus Heimdallarchaeaceae</taxon>
        <taxon>Candidatus Heimdallarchaeum</taxon>
    </lineage>
</organism>
<dbReference type="InterPro" id="IPR050452">
    <property type="entry name" value="Metacaspase"/>
</dbReference>
<dbReference type="GO" id="GO:0004197">
    <property type="term" value="F:cysteine-type endopeptidase activity"/>
    <property type="evidence" value="ECO:0007669"/>
    <property type="project" value="InterPro"/>
</dbReference>
<dbReference type="Proteomes" id="UP001201020">
    <property type="component" value="Chromosome"/>
</dbReference>
<dbReference type="InterPro" id="IPR011600">
    <property type="entry name" value="Pept_C14_caspase"/>
</dbReference>
<evidence type="ECO:0000313" key="2">
    <source>
        <dbReference type="EMBL" id="UJG41649.1"/>
    </source>
</evidence>
<dbReference type="Gene3D" id="3.40.50.1460">
    <property type="match status" value="1"/>
</dbReference>
<dbReference type="EMBL" id="CP084166">
    <property type="protein sequence ID" value="UJG41649.1"/>
    <property type="molecule type" value="Genomic_DNA"/>
</dbReference>
<feature type="domain" description="Peptidase C14 caspase" evidence="1">
    <location>
        <begin position="32"/>
        <end position="221"/>
    </location>
</feature>
<dbReference type="InterPro" id="IPR029030">
    <property type="entry name" value="Caspase-like_dom_sf"/>
</dbReference>
<dbReference type="GO" id="GO:0005737">
    <property type="term" value="C:cytoplasm"/>
    <property type="evidence" value="ECO:0007669"/>
    <property type="project" value="TreeGrafter"/>
</dbReference>
<dbReference type="PANTHER" id="PTHR48104">
    <property type="entry name" value="METACASPASE-4"/>
    <property type="match status" value="1"/>
</dbReference>
<dbReference type="SUPFAM" id="SSF52129">
    <property type="entry name" value="Caspase-like"/>
    <property type="match status" value="1"/>
</dbReference>